<keyword evidence="4 9" id="KW-0418">Kinase</keyword>
<keyword evidence="10" id="KW-1185">Reference proteome</keyword>
<feature type="transmembrane region" description="Helical" evidence="7">
    <location>
        <begin position="97"/>
        <end position="115"/>
    </location>
</feature>
<evidence type="ECO:0000256" key="3">
    <source>
        <dbReference type="ARBA" id="ARBA00022679"/>
    </source>
</evidence>
<evidence type="ECO:0000313" key="9">
    <source>
        <dbReference type="EMBL" id="MFB9375683.1"/>
    </source>
</evidence>
<dbReference type="PRINTS" id="PR00344">
    <property type="entry name" value="BCTRLSENSOR"/>
</dbReference>
<comment type="caution">
    <text evidence="9">The sequence shown here is derived from an EMBL/GenBank/DDBJ whole genome shotgun (WGS) entry which is preliminary data.</text>
</comment>
<feature type="transmembrane region" description="Helical" evidence="7">
    <location>
        <begin position="71"/>
        <end position="91"/>
    </location>
</feature>
<feature type="compositionally biased region" description="Low complexity" evidence="6">
    <location>
        <begin position="395"/>
        <end position="405"/>
    </location>
</feature>
<accession>A0ABV5LNS2</accession>
<dbReference type="CDD" id="cd16917">
    <property type="entry name" value="HATPase_UhpB-NarQ-NarX-like"/>
    <property type="match status" value="1"/>
</dbReference>
<evidence type="ECO:0000256" key="4">
    <source>
        <dbReference type="ARBA" id="ARBA00022777"/>
    </source>
</evidence>
<dbReference type="EC" id="2.7.13.3" evidence="2"/>
<comment type="catalytic activity">
    <reaction evidence="1">
        <text>ATP + protein L-histidine = ADP + protein N-phospho-L-histidine.</text>
        <dbReference type="EC" id="2.7.13.3"/>
    </reaction>
</comment>
<keyword evidence="7" id="KW-1133">Transmembrane helix</keyword>
<keyword evidence="7" id="KW-0812">Transmembrane</keyword>
<feature type="transmembrane region" description="Helical" evidence="7">
    <location>
        <begin position="38"/>
        <end position="59"/>
    </location>
</feature>
<evidence type="ECO:0000313" key="10">
    <source>
        <dbReference type="Proteomes" id="UP001589748"/>
    </source>
</evidence>
<reference evidence="9 10" key="1">
    <citation type="submission" date="2024-09" db="EMBL/GenBank/DDBJ databases">
        <authorList>
            <person name="Sun Q."/>
            <person name="Mori K."/>
        </authorList>
    </citation>
    <scope>NUCLEOTIDE SEQUENCE [LARGE SCALE GENOMIC DNA]</scope>
    <source>
        <strain evidence="9 10">TISTR 1856</strain>
    </source>
</reference>
<dbReference type="SMART" id="SM00387">
    <property type="entry name" value="HATPase_c"/>
    <property type="match status" value="1"/>
</dbReference>
<dbReference type="InterPro" id="IPR003594">
    <property type="entry name" value="HATPase_dom"/>
</dbReference>
<proteinExistence type="predicted"/>
<dbReference type="InterPro" id="IPR036890">
    <property type="entry name" value="HATPase_C_sf"/>
</dbReference>
<evidence type="ECO:0000256" key="1">
    <source>
        <dbReference type="ARBA" id="ARBA00000085"/>
    </source>
</evidence>
<keyword evidence="5" id="KW-0902">Two-component regulatory system</keyword>
<dbReference type="GO" id="GO:0016301">
    <property type="term" value="F:kinase activity"/>
    <property type="evidence" value="ECO:0007669"/>
    <property type="project" value="UniProtKB-KW"/>
</dbReference>
<organism evidence="9 10">
    <name type="scientific">Kineococcus gynurae</name>
    <dbReference type="NCBI Taxonomy" id="452979"/>
    <lineage>
        <taxon>Bacteria</taxon>
        <taxon>Bacillati</taxon>
        <taxon>Actinomycetota</taxon>
        <taxon>Actinomycetes</taxon>
        <taxon>Kineosporiales</taxon>
        <taxon>Kineosporiaceae</taxon>
        <taxon>Kineococcus</taxon>
    </lineage>
</organism>
<dbReference type="Pfam" id="PF02518">
    <property type="entry name" value="HATPase_c"/>
    <property type="match status" value="1"/>
</dbReference>
<dbReference type="Gene3D" id="3.30.565.10">
    <property type="entry name" value="Histidine kinase-like ATPase, C-terminal domain"/>
    <property type="match status" value="1"/>
</dbReference>
<dbReference type="PANTHER" id="PTHR24421">
    <property type="entry name" value="NITRATE/NITRITE SENSOR PROTEIN NARX-RELATED"/>
    <property type="match status" value="1"/>
</dbReference>
<gene>
    <name evidence="9" type="ORF">ACFFVI_01755</name>
</gene>
<feature type="region of interest" description="Disordered" evidence="6">
    <location>
        <begin position="221"/>
        <end position="249"/>
    </location>
</feature>
<evidence type="ECO:0000256" key="5">
    <source>
        <dbReference type="ARBA" id="ARBA00023012"/>
    </source>
</evidence>
<dbReference type="SUPFAM" id="SSF55874">
    <property type="entry name" value="ATPase domain of HSP90 chaperone/DNA topoisomerase II/histidine kinase"/>
    <property type="match status" value="1"/>
</dbReference>
<evidence type="ECO:0000256" key="6">
    <source>
        <dbReference type="SAM" id="MobiDB-lite"/>
    </source>
</evidence>
<keyword evidence="7" id="KW-0472">Membrane</keyword>
<evidence type="ECO:0000256" key="7">
    <source>
        <dbReference type="SAM" id="Phobius"/>
    </source>
</evidence>
<evidence type="ECO:0000259" key="8">
    <source>
        <dbReference type="SMART" id="SM00387"/>
    </source>
</evidence>
<dbReference type="InterPro" id="IPR050482">
    <property type="entry name" value="Sensor_HK_TwoCompSys"/>
</dbReference>
<protein>
    <recommendedName>
        <fullName evidence="2">histidine kinase</fullName>
        <ecNumber evidence="2">2.7.13.3</ecNumber>
    </recommendedName>
</protein>
<dbReference type="EMBL" id="JBHMDM010000001">
    <property type="protein sequence ID" value="MFB9375683.1"/>
    <property type="molecule type" value="Genomic_DNA"/>
</dbReference>
<sequence>MTPVNARRLVLLTLVLSMLSTLPGLSTASALAVGRQAPAWTVAVAVSGVAVAARLGWLLRDPGPSLRGPGLLLLVWGDLALLTHALLGPPVGTEPPWVLGLSPLTMAAGALAFGLRGGLIAGLAHCGLRVLHDVLMGPGSPATQTVVDLTLLLVVAPMTAVASQAMVDAADGVGRARARLAEATAEAAAVAARAAAEARWDAIVHDEVLATLGTVAAARTRQDRRTATRAAAGARAQLGGDTAPSAPPASSVAVGLLARDLNRMARRQRVQLVGVAPPTTGARVGADVAEAVTVAAAEALRNVARHAGRPDGSVPTVHLEVVPGPADTLVVDVADDGVGFDPDRSGGRGLGLAVSIRGRMASVGGSATITSRRGEGTRVRLRVPTLPGPETSGVPSAPDDPGGPADPEPGRVRP</sequence>
<dbReference type="RefSeq" id="WP_380140095.1">
    <property type="nucleotide sequence ID" value="NZ_JBHLUI010000012.1"/>
</dbReference>
<dbReference type="PANTHER" id="PTHR24421:SF61">
    <property type="entry name" value="OXYGEN SENSOR HISTIDINE KINASE NREB"/>
    <property type="match status" value="1"/>
</dbReference>
<evidence type="ECO:0000256" key="2">
    <source>
        <dbReference type="ARBA" id="ARBA00012438"/>
    </source>
</evidence>
<feature type="region of interest" description="Disordered" evidence="6">
    <location>
        <begin position="365"/>
        <end position="414"/>
    </location>
</feature>
<dbReference type="Proteomes" id="UP001589748">
    <property type="component" value="Unassembled WGS sequence"/>
</dbReference>
<dbReference type="InterPro" id="IPR004358">
    <property type="entry name" value="Sig_transdc_His_kin-like_C"/>
</dbReference>
<name>A0ABV5LNS2_9ACTN</name>
<feature type="domain" description="Histidine kinase/HSP90-like ATPase" evidence="8">
    <location>
        <begin position="287"/>
        <end position="387"/>
    </location>
</feature>
<keyword evidence="3" id="KW-0808">Transferase</keyword>